<protein>
    <submittedName>
        <fullName evidence="1">Uncharacterized protein</fullName>
    </submittedName>
</protein>
<comment type="caution">
    <text evidence="1">The sequence shown here is derived from an EMBL/GenBank/DDBJ whole genome shotgun (WGS) entry which is preliminary data.</text>
</comment>
<evidence type="ECO:0000313" key="1">
    <source>
        <dbReference type="EMBL" id="PJE72777.1"/>
    </source>
</evidence>
<organism evidence="1 2">
    <name type="scientific">Candidatus Tagabacteria bacterium CG10_big_fil_rev_8_21_14_0_10_40_13</name>
    <dbReference type="NCBI Taxonomy" id="1975022"/>
    <lineage>
        <taxon>Bacteria</taxon>
        <taxon>Candidatus Tagaibacteriota</taxon>
    </lineage>
</organism>
<proteinExistence type="predicted"/>
<sequence>MAKERLSKLQKWILAETYKNIGPETPNGILARWQIIRGYFSNRTPSKEVIVSRSVWSLIEKKYITGLTPRKVEDIAMIYGTTGRSLESFKEDYKDFMEKPKEKIASVAIKGFDKVKIIILTEKGKEKAKKLLMLNSEKK</sequence>
<dbReference type="AlphaFoldDB" id="A0A2M8L836"/>
<dbReference type="Proteomes" id="UP000230603">
    <property type="component" value="Unassembled WGS sequence"/>
</dbReference>
<name>A0A2M8L836_9BACT</name>
<accession>A0A2M8L836</accession>
<evidence type="ECO:0000313" key="2">
    <source>
        <dbReference type="Proteomes" id="UP000230603"/>
    </source>
</evidence>
<gene>
    <name evidence="1" type="ORF">COV00_03500</name>
</gene>
<dbReference type="EMBL" id="PFEP01000042">
    <property type="protein sequence ID" value="PJE72777.1"/>
    <property type="molecule type" value="Genomic_DNA"/>
</dbReference>
<reference evidence="2" key="1">
    <citation type="submission" date="2017-09" db="EMBL/GenBank/DDBJ databases">
        <title>Depth-based differentiation of microbial function through sediment-hosted aquifers and enrichment of novel symbionts in the deep terrestrial subsurface.</title>
        <authorList>
            <person name="Probst A.J."/>
            <person name="Ladd B."/>
            <person name="Jarett J.K."/>
            <person name="Geller-Mcgrath D.E."/>
            <person name="Sieber C.M.K."/>
            <person name="Emerson J.B."/>
            <person name="Anantharaman K."/>
            <person name="Thomas B.C."/>
            <person name="Malmstrom R."/>
            <person name="Stieglmeier M."/>
            <person name="Klingl A."/>
            <person name="Woyke T."/>
            <person name="Ryan C.M."/>
            <person name="Banfield J.F."/>
        </authorList>
    </citation>
    <scope>NUCLEOTIDE SEQUENCE [LARGE SCALE GENOMIC DNA]</scope>
</reference>